<reference evidence="5 6" key="1">
    <citation type="submission" date="2015-01" db="EMBL/GenBank/DDBJ databases">
        <title>Paenibacillus swuensis/DY6/whole genome sequencing.</title>
        <authorList>
            <person name="Kim M.K."/>
            <person name="Srinivasan S."/>
            <person name="Lee J.-J."/>
        </authorList>
    </citation>
    <scope>NUCLEOTIDE SEQUENCE [LARGE SCALE GENOMIC DNA]</scope>
    <source>
        <strain evidence="5 6">DY6</strain>
    </source>
</reference>
<dbReference type="InterPro" id="IPR036425">
    <property type="entry name" value="MoaB/Mog-like_dom_sf"/>
</dbReference>
<gene>
    <name evidence="5" type="ORF">SY83_13040</name>
</gene>
<sequence>MNWRVAILTASDKGSRGEREDTSAQVIRELVEEELQGEIVEYRIVPDEVNDISAALIEMAEYYQADLILTTGGTGLSPRDVTPEATLKVVERLVPGIAEAMRIASMEKTRRAMLSRGICGLRGQTLIINLPGSPKGVAENLDAIMDQLPHALQILTGRIGEHTYES</sequence>
<dbReference type="Gene3D" id="3.40.980.10">
    <property type="entry name" value="MoaB/Mog-like domain"/>
    <property type="match status" value="1"/>
</dbReference>
<comment type="function">
    <text evidence="1">May be involved in the biosynthesis of molybdopterin.</text>
</comment>
<evidence type="ECO:0000256" key="1">
    <source>
        <dbReference type="ARBA" id="ARBA00003487"/>
    </source>
</evidence>
<evidence type="ECO:0000256" key="3">
    <source>
        <dbReference type="ARBA" id="ARBA00023150"/>
    </source>
</evidence>
<evidence type="ECO:0000259" key="4">
    <source>
        <dbReference type="SMART" id="SM00852"/>
    </source>
</evidence>
<evidence type="ECO:0000313" key="5">
    <source>
        <dbReference type="EMBL" id="ANE47040.1"/>
    </source>
</evidence>
<protein>
    <submittedName>
        <fullName evidence="5">Molybdenum cofactor biosynthesis protein</fullName>
    </submittedName>
</protein>
<dbReference type="GO" id="GO:0006777">
    <property type="term" value="P:Mo-molybdopterin cofactor biosynthetic process"/>
    <property type="evidence" value="ECO:0007669"/>
    <property type="project" value="UniProtKB-KW"/>
</dbReference>
<dbReference type="SMART" id="SM00852">
    <property type="entry name" value="MoCF_biosynth"/>
    <property type="match status" value="1"/>
</dbReference>
<dbReference type="PANTHER" id="PTHR43764">
    <property type="entry name" value="MOLYBDENUM COFACTOR BIOSYNTHESIS"/>
    <property type="match status" value="1"/>
</dbReference>
<proteinExistence type="predicted"/>
<dbReference type="UniPathway" id="UPA00344"/>
<dbReference type="PATRIC" id="fig|1178515.4.peg.2614"/>
<feature type="domain" description="MoaB/Mog" evidence="4">
    <location>
        <begin position="6"/>
        <end position="151"/>
    </location>
</feature>
<organism evidence="5 6">
    <name type="scientific">Paenibacillus swuensis</name>
    <dbReference type="NCBI Taxonomy" id="1178515"/>
    <lineage>
        <taxon>Bacteria</taxon>
        <taxon>Bacillati</taxon>
        <taxon>Bacillota</taxon>
        <taxon>Bacilli</taxon>
        <taxon>Bacillales</taxon>
        <taxon>Paenibacillaceae</taxon>
        <taxon>Paenibacillus</taxon>
    </lineage>
</organism>
<dbReference type="AlphaFoldDB" id="A0A172TJ56"/>
<dbReference type="Pfam" id="PF00994">
    <property type="entry name" value="MoCF_biosynth"/>
    <property type="match status" value="1"/>
</dbReference>
<dbReference type="RefSeq" id="WP_068607140.1">
    <property type="nucleotide sequence ID" value="NZ_CP011388.1"/>
</dbReference>
<dbReference type="Proteomes" id="UP000076927">
    <property type="component" value="Chromosome"/>
</dbReference>
<dbReference type="EMBL" id="CP011388">
    <property type="protein sequence ID" value="ANE47040.1"/>
    <property type="molecule type" value="Genomic_DNA"/>
</dbReference>
<evidence type="ECO:0000256" key="2">
    <source>
        <dbReference type="ARBA" id="ARBA00005046"/>
    </source>
</evidence>
<accession>A0A172TJ56</accession>
<name>A0A172TJ56_9BACL</name>
<dbReference type="InterPro" id="IPR051920">
    <property type="entry name" value="MPT_Adenylyltrnsfr/MoaC-Rel"/>
</dbReference>
<dbReference type="InterPro" id="IPR008284">
    <property type="entry name" value="MoCF_biosynth_CS"/>
</dbReference>
<comment type="pathway">
    <text evidence="2">Cofactor biosynthesis; molybdopterin biosynthesis.</text>
</comment>
<evidence type="ECO:0000313" key="6">
    <source>
        <dbReference type="Proteomes" id="UP000076927"/>
    </source>
</evidence>
<dbReference type="SUPFAM" id="SSF53218">
    <property type="entry name" value="Molybdenum cofactor biosynthesis proteins"/>
    <property type="match status" value="1"/>
</dbReference>
<dbReference type="NCBIfam" id="TIGR00177">
    <property type="entry name" value="molyb_syn"/>
    <property type="match status" value="1"/>
</dbReference>
<dbReference type="STRING" id="1178515.SY83_13040"/>
<dbReference type="KEGG" id="pswu:SY83_13040"/>
<keyword evidence="6" id="KW-1185">Reference proteome</keyword>
<dbReference type="InterPro" id="IPR001453">
    <property type="entry name" value="MoaB/Mog_dom"/>
</dbReference>
<dbReference type="OrthoDB" id="9784492at2"/>
<dbReference type="CDD" id="cd00886">
    <property type="entry name" value="MogA_MoaB"/>
    <property type="match status" value="1"/>
</dbReference>
<keyword evidence="3" id="KW-0501">Molybdenum cofactor biosynthesis</keyword>
<dbReference type="PANTHER" id="PTHR43764:SF1">
    <property type="entry name" value="MOLYBDOPTERIN MOLYBDOTRANSFERASE"/>
    <property type="match status" value="1"/>
</dbReference>
<dbReference type="PROSITE" id="PS01078">
    <property type="entry name" value="MOCF_BIOSYNTHESIS_1"/>
    <property type="match status" value="1"/>
</dbReference>